<dbReference type="GO" id="GO:0006955">
    <property type="term" value="P:immune response"/>
    <property type="evidence" value="ECO:0007669"/>
    <property type="project" value="InterPro"/>
</dbReference>
<dbReference type="GO" id="GO:0006952">
    <property type="term" value="P:defense response"/>
    <property type="evidence" value="ECO:0007669"/>
    <property type="project" value="InterPro"/>
</dbReference>
<dbReference type="InterPro" id="IPR036048">
    <property type="entry name" value="Interleukin_8-like_sf"/>
</dbReference>
<dbReference type="InterPro" id="IPR033899">
    <property type="entry name" value="CXC_Chemokine_domain"/>
</dbReference>
<name>A0A8C9T832_SCLFO</name>
<organism evidence="4 5">
    <name type="scientific">Scleropages formosus</name>
    <name type="common">Asian bonytongue</name>
    <name type="synonym">Osteoglossum formosum</name>
    <dbReference type="NCBI Taxonomy" id="113540"/>
    <lineage>
        <taxon>Eukaryota</taxon>
        <taxon>Metazoa</taxon>
        <taxon>Chordata</taxon>
        <taxon>Craniata</taxon>
        <taxon>Vertebrata</taxon>
        <taxon>Euteleostomi</taxon>
        <taxon>Actinopterygii</taxon>
        <taxon>Neopterygii</taxon>
        <taxon>Teleostei</taxon>
        <taxon>Osteoglossocephala</taxon>
        <taxon>Osteoglossomorpha</taxon>
        <taxon>Osteoglossiformes</taxon>
        <taxon>Osteoglossidae</taxon>
        <taxon>Scleropages</taxon>
    </lineage>
</organism>
<dbReference type="SUPFAM" id="SSF54117">
    <property type="entry name" value="Interleukin 8-like chemokines"/>
    <property type="match status" value="1"/>
</dbReference>
<dbReference type="GeneTree" id="ENSGT00990000205168"/>
<dbReference type="PRINTS" id="PR00436">
    <property type="entry name" value="INTERLEUKIN8"/>
</dbReference>
<dbReference type="GO" id="GO:0008009">
    <property type="term" value="F:chemokine activity"/>
    <property type="evidence" value="ECO:0007669"/>
    <property type="project" value="InterPro"/>
</dbReference>
<dbReference type="GO" id="GO:0005615">
    <property type="term" value="C:extracellular space"/>
    <property type="evidence" value="ECO:0007669"/>
    <property type="project" value="UniProtKB-KW"/>
</dbReference>
<dbReference type="OrthoDB" id="8872899at2759"/>
<keyword evidence="5" id="KW-1185">Reference proteome</keyword>
<evidence type="ECO:0000256" key="1">
    <source>
        <dbReference type="ARBA" id="ARBA00010665"/>
    </source>
</evidence>
<dbReference type="Proteomes" id="UP000694397">
    <property type="component" value="Chromosome 13"/>
</dbReference>
<proteinExistence type="inferred from homology"/>
<dbReference type="SMART" id="SM00199">
    <property type="entry name" value="SCY"/>
    <property type="match status" value="1"/>
</dbReference>
<evidence type="ECO:0000259" key="3">
    <source>
        <dbReference type="SMART" id="SM00199"/>
    </source>
</evidence>
<dbReference type="AlphaFoldDB" id="A0A8C9T832"/>
<keyword evidence="2" id="KW-0202">Cytokine</keyword>
<evidence type="ECO:0000256" key="2">
    <source>
        <dbReference type="ARBA" id="ARBA00022514"/>
    </source>
</evidence>
<dbReference type="Gene3D" id="2.40.50.40">
    <property type="match status" value="1"/>
</dbReference>
<accession>A0A8C9T832</accession>
<reference evidence="4 5" key="1">
    <citation type="submission" date="2019-04" db="EMBL/GenBank/DDBJ databases">
        <authorList>
            <consortium name="Wellcome Sanger Institute Data Sharing"/>
        </authorList>
    </citation>
    <scope>NUCLEOTIDE SEQUENCE [LARGE SCALE GENOMIC DNA]</scope>
</reference>
<protein>
    <recommendedName>
        <fullName evidence="3">Chemokine interleukin-8-like domain-containing protein</fullName>
    </recommendedName>
</protein>
<sequence length="81" mass="9177">QQQQANIITCIVGGSSKCLCKKTRDNLGINPRQIQNMEIFPPSNFCDKMEIIINLKRGGQYCLNPDAQKIRDILKKMANKP</sequence>
<evidence type="ECO:0000313" key="4">
    <source>
        <dbReference type="Ensembl" id="ENSSFOP00015047667.1"/>
    </source>
</evidence>
<evidence type="ECO:0000313" key="5">
    <source>
        <dbReference type="Proteomes" id="UP000694397"/>
    </source>
</evidence>
<comment type="similarity">
    <text evidence="1">Belongs to the intercrine alpha (chemokine CxC) family.</text>
</comment>
<dbReference type="Pfam" id="PF00048">
    <property type="entry name" value="IL8"/>
    <property type="match status" value="1"/>
</dbReference>
<dbReference type="InterPro" id="IPR001811">
    <property type="entry name" value="Chemokine_IL8-like_dom"/>
</dbReference>
<dbReference type="CDD" id="cd00273">
    <property type="entry name" value="Chemokine_CXC"/>
    <property type="match status" value="1"/>
</dbReference>
<feature type="domain" description="Chemokine interleukin-8-like" evidence="3">
    <location>
        <begin position="15"/>
        <end position="77"/>
    </location>
</feature>
<dbReference type="Ensembl" id="ENSSFOT00015053349.1">
    <property type="protein sequence ID" value="ENSSFOP00015047667.1"/>
    <property type="gene ID" value="ENSSFOG00015029073.1"/>
</dbReference>
<reference evidence="4" key="3">
    <citation type="submission" date="2025-09" db="UniProtKB">
        <authorList>
            <consortium name="Ensembl"/>
        </authorList>
    </citation>
    <scope>IDENTIFICATION</scope>
</reference>
<reference evidence="4" key="2">
    <citation type="submission" date="2025-08" db="UniProtKB">
        <authorList>
            <consortium name="Ensembl"/>
        </authorList>
    </citation>
    <scope>IDENTIFICATION</scope>
</reference>